<evidence type="ECO:0000313" key="9">
    <source>
        <dbReference type="Proteomes" id="UP001490816"/>
    </source>
</evidence>
<sequence length="314" mass="35079">MTWPFENDTSTIIKKLAKADLKEHKLKTLITAIIIVIATCLMATVFSILVNDALKQSTQAPYHAMFRAVSEDTKNKLQTDNDFETVGVYKTFGNIVNSDGRTDLAYMDDSAMSFLGFYCTSEAIAELSPYNNTSHLSVFCDPDYKESVQDGIMALISGNPNLRLKIYDEEFSTIRGFIKATTSSLYGISAFVILFGLLNMVNMLISSAIVRKREFALLQAVGMTNQQLRKMLYREGMSISVKSAILATFFGVTVGVLLCYLANKVLALKFILFEFNIFPILLFSILLVGLQICISYGVSRSIEKDTLVERLRTE</sequence>
<protein>
    <submittedName>
        <fullName evidence="8">ABC transporter permease</fullName>
    </submittedName>
</protein>
<dbReference type="RefSeq" id="WP_367286194.1">
    <property type="nucleotide sequence ID" value="NZ_JBBMEZ010000050.1"/>
</dbReference>
<evidence type="ECO:0000256" key="1">
    <source>
        <dbReference type="ARBA" id="ARBA00004651"/>
    </source>
</evidence>
<feature type="transmembrane region" description="Helical" evidence="6">
    <location>
        <begin position="28"/>
        <end position="50"/>
    </location>
</feature>
<evidence type="ECO:0000313" key="8">
    <source>
        <dbReference type="EMBL" id="MEQ2470882.1"/>
    </source>
</evidence>
<evidence type="ECO:0000256" key="3">
    <source>
        <dbReference type="ARBA" id="ARBA00022692"/>
    </source>
</evidence>
<dbReference type="PANTHER" id="PTHR30287:SF2">
    <property type="entry name" value="BLL1001 PROTEIN"/>
    <property type="match status" value="1"/>
</dbReference>
<feature type="transmembrane region" description="Helical" evidence="6">
    <location>
        <begin position="185"/>
        <end position="205"/>
    </location>
</feature>
<comment type="caution">
    <text evidence="8">The sequence shown here is derived from an EMBL/GenBank/DDBJ whole genome shotgun (WGS) entry which is preliminary data.</text>
</comment>
<name>A0ABV1FF12_9FIRM</name>
<keyword evidence="2" id="KW-1003">Cell membrane</keyword>
<reference evidence="8 9" key="1">
    <citation type="submission" date="2024-03" db="EMBL/GenBank/DDBJ databases">
        <title>Human intestinal bacterial collection.</title>
        <authorList>
            <person name="Pauvert C."/>
            <person name="Hitch T.C.A."/>
            <person name="Clavel T."/>
        </authorList>
    </citation>
    <scope>NUCLEOTIDE SEQUENCE [LARGE SCALE GENOMIC DNA]</scope>
    <source>
        <strain evidence="8 9">CLA-JM-H38</strain>
    </source>
</reference>
<dbReference type="InterPro" id="IPR038766">
    <property type="entry name" value="Membrane_comp_ABC_pdt"/>
</dbReference>
<gene>
    <name evidence="8" type="ORF">WMO39_11215</name>
</gene>
<dbReference type="InterPro" id="IPR003838">
    <property type="entry name" value="ABC3_permease_C"/>
</dbReference>
<keyword evidence="3 6" id="KW-0812">Transmembrane</keyword>
<organism evidence="8 9">
    <name type="scientific">Ruminococcoides intestinale</name>
    <dbReference type="NCBI Taxonomy" id="3133162"/>
    <lineage>
        <taxon>Bacteria</taxon>
        <taxon>Bacillati</taxon>
        <taxon>Bacillota</taxon>
        <taxon>Clostridia</taxon>
        <taxon>Eubacteriales</taxon>
        <taxon>Oscillospiraceae</taxon>
        <taxon>Ruminococcoides</taxon>
    </lineage>
</organism>
<dbReference type="EMBL" id="JBBMEZ010000050">
    <property type="protein sequence ID" value="MEQ2470882.1"/>
    <property type="molecule type" value="Genomic_DNA"/>
</dbReference>
<feature type="transmembrane region" description="Helical" evidence="6">
    <location>
        <begin position="239"/>
        <end position="263"/>
    </location>
</feature>
<keyword evidence="4 6" id="KW-1133">Transmembrane helix</keyword>
<dbReference type="PANTHER" id="PTHR30287">
    <property type="entry name" value="MEMBRANE COMPONENT OF PREDICTED ABC SUPERFAMILY METABOLITE UPTAKE TRANSPORTER"/>
    <property type="match status" value="1"/>
</dbReference>
<evidence type="ECO:0000256" key="6">
    <source>
        <dbReference type="SAM" id="Phobius"/>
    </source>
</evidence>
<evidence type="ECO:0000259" key="7">
    <source>
        <dbReference type="Pfam" id="PF02687"/>
    </source>
</evidence>
<dbReference type="Pfam" id="PF02687">
    <property type="entry name" value="FtsX"/>
    <property type="match status" value="1"/>
</dbReference>
<feature type="domain" description="ABC3 transporter permease C-terminal" evidence="7">
    <location>
        <begin position="188"/>
        <end position="294"/>
    </location>
</feature>
<feature type="transmembrane region" description="Helical" evidence="6">
    <location>
        <begin position="275"/>
        <end position="298"/>
    </location>
</feature>
<keyword evidence="5 6" id="KW-0472">Membrane</keyword>
<proteinExistence type="predicted"/>
<evidence type="ECO:0000256" key="4">
    <source>
        <dbReference type="ARBA" id="ARBA00022989"/>
    </source>
</evidence>
<dbReference type="Proteomes" id="UP001490816">
    <property type="component" value="Unassembled WGS sequence"/>
</dbReference>
<evidence type="ECO:0000256" key="5">
    <source>
        <dbReference type="ARBA" id="ARBA00023136"/>
    </source>
</evidence>
<evidence type="ECO:0000256" key="2">
    <source>
        <dbReference type="ARBA" id="ARBA00022475"/>
    </source>
</evidence>
<comment type="subcellular location">
    <subcellularLocation>
        <location evidence="1">Cell membrane</location>
        <topology evidence="1">Multi-pass membrane protein</topology>
    </subcellularLocation>
</comment>
<accession>A0ABV1FF12</accession>
<keyword evidence="9" id="KW-1185">Reference proteome</keyword>